<keyword evidence="1" id="KW-0812">Transmembrane</keyword>
<evidence type="ECO:0000256" key="1">
    <source>
        <dbReference type="SAM" id="Phobius"/>
    </source>
</evidence>
<feature type="transmembrane region" description="Helical" evidence="1">
    <location>
        <begin position="87"/>
        <end position="105"/>
    </location>
</feature>
<dbReference type="RefSeq" id="WP_229808984.1">
    <property type="nucleotide sequence ID" value="NZ_BMZI01000003.1"/>
</dbReference>
<feature type="transmembrane region" description="Helical" evidence="1">
    <location>
        <begin position="134"/>
        <end position="158"/>
    </location>
</feature>
<evidence type="ECO:0000313" key="3">
    <source>
        <dbReference type="Proteomes" id="UP000646745"/>
    </source>
</evidence>
<feature type="transmembrane region" description="Helical" evidence="1">
    <location>
        <begin position="43"/>
        <end position="75"/>
    </location>
</feature>
<proteinExistence type="predicted"/>
<protein>
    <recommendedName>
        <fullName evidence="4">YgjV family protein</fullName>
    </recommendedName>
</protein>
<dbReference type="InterPro" id="IPR026267">
    <property type="entry name" value="YgjV"/>
</dbReference>
<reference evidence="3" key="1">
    <citation type="journal article" date="2019" name="Int. J. Syst. Evol. Microbiol.">
        <title>The Global Catalogue of Microorganisms (GCM) 10K type strain sequencing project: providing services to taxonomists for standard genome sequencing and annotation.</title>
        <authorList>
            <consortium name="The Broad Institute Genomics Platform"/>
            <consortium name="The Broad Institute Genome Sequencing Center for Infectious Disease"/>
            <person name="Wu L."/>
            <person name="Ma J."/>
        </authorList>
    </citation>
    <scope>NUCLEOTIDE SEQUENCE [LARGE SCALE GENOMIC DNA]</scope>
    <source>
        <strain evidence="3">KCTC 32998</strain>
    </source>
</reference>
<sequence length="184" mass="20167">MSRFASGQRMNGIDIDGWAAQFAGLIALGFIIAAFSSRQDDRLLVYLIFANVAFGVQFGLFGQWVAVGMSVLIVVRIMLARRFPRNLRVMGLMLAVSLAVALATWRHWFDLFPLLAALLGTLAMFLFRGIAMRILLAGVAFSWLINALIIGSIGGAIAEALALGTNLFTLWRLSRFRARQASAD</sequence>
<dbReference type="InterPro" id="IPR019629">
    <property type="entry name" value="Uncharacterised_HI1736/YgjV"/>
</dbReference>
<dbReference type="EMBL" id="BMZI01000003">
    <property type="protein sequence ID" value="GHB17462.1"/>
    <property type="molecule type" value="Genomic_DNA"/>
</dbReference>
<accession>A0ABQ3DWE5</accession>
<organism evidence="2 3">
    <name type="scientific">Salinicola rhizosphaerae</name>
    <dbReference type="NCBI Taxonomy" id="1443141"/>
    <lineage>
        <taxon>Bacteria</taxon>
        <taxon>Pseudomonadati</taxon>
        <taxon>Pseudomonadota</taxon>
        <taxon>Gammaproteobacteria</taxon>
        <taxon>Oceanospirillales</taxon>
        <taxon>Halomonadaceae</taxon>
        <taxon>Salinicola</taxon>
    </lineage>
</organism>
<keyword evidence="1" id="KW-0472">Membrane</keyword>
<feature type="transmembrane region" description="Helical" evidence="1">
    <location>
        <begin position="18"/>
        <end position="37"/>
    </location>
</feature>
<dbReference type="PIRSF" id="PIRSF011443">
    <property type="entry name" value="YgjV"/>
    <property type="match status" value="1"/>
</dbReference>
<comment type="caution">
    <text evidence="2">The sequence shown here is derived from an EMBL/GenBank/DDBJ whole genome shotgun (WGS) entry which is preliminary data.</text>
</comment>
<evidence type="ECO:0008006" key="4">
    <source>
        <dbReference type="Google" id="ProtNLM"/>
    </source>
</evidence>
<name>A0ABQ3DWE5_9GAMM</name>
<keyword evidence="3" id="KW-1185">Reference proteome</keyword>
<feature type="transmembrane region" description="Helical" evidence="1">
    <location>
        <begin position="111"/>
        <end position="127"/>
    </location>
</feature>
<dbReference type="Pfam" id="PF10688">
    <property type="entry name" value="Imp-YgjV"/>
    <property type="match status" value="1"/>
</dbReference>
<dbReference type="Proteomes" id="UP000646745">
    <property type="component" value="Unassembled WGS sequence"/>
</dbReference>
<gene>
    <name evidence="2" type="ORF">GCM10009038_15300</name>
</gene>
<evidence type="ECO:0000313" key="2">
    <source>
        <dbReference type="EMBL" id="GHB17462.1"/>
    </source>
</evidence>
<keyword evidence="1" id="KW-1133">Transmembrane helix</keyword>